<dbReference type="SUPFAM" id="SSF55874">
    <property type="entry name" value="ATPase domain of HSP90 chaperone/DNA topoisomerase II/histidine kinase"/>
    <property type="match status" value="1"/>
</dbReference>
<dbReference type="PANTHER" id="PTHR45436">
    <property type="entry name" value="SENSOR HISTIDINE KINASE YKOH"/>
    <property type="match status" value="1"/>
</dbReference>
<evidence type="ECO:0000256" key="6">
    <source>
        <dbReference type="ARBA" id="ARBA00022692"/>
    </source>
</evidence>
<dbReference type="Pfam" id="PF00672">
    <property type="entry name" value="HAMP"/>
    <property type="match status" value="1"/>
</dbReference>
<evidence type="ECO:0000256" key="5">
    <source>
        <dbReference type="ARBA" id="ARBA00022679"/>
    </source>
</evidence>
<organism evidence="14">
    <name type="scientific">freshwater metagenome</name>
    <dbReference type="NCBI Taxonomy" id="449393"/>
    <lineage>
        <taxon>unclassified sequences</taxon>
        <taxon>metagenomes</taxon>
        <taxon>ecological metagenomes</taxon>
    </lineage>
</organism>
<feature type="domain" description="HAMP" evidence="13">
    <location>
        <begin position="194"/>
        <end position="247"/>
    </location>
</feature>
<dbReference type="InterPro" id="IPR003661">
    <property type="entry name" value="HisK_dim/P_dom"/>
</dbReference>
<dbReference type="PANTHER" id="PTHR45436:SF5">
    <property type="entry name" value="SENSOR HISTIDINE KINASE TRCS"/>
    <property type="match status" value="1"/>
</dbReference>
<evidence type="ECO:0000259" key="13">
    <source>
        <dbReference type="PROSITE" id="PS50885"/>
    </source>
</evidence>
<name>A0A6J6NJW8_9ZZZZ</name>
<keyword evidence="7" id="KW-0418">Kinase</keyword>
<dbReference type="SUPFAM" id="SSF158472">
    <property type="entry name" value="HAMP domain-like"/>
    <property type="match status" value="1"/>
</dbReference>
<dbReference type="InterPro" id="IPR004358">
    <property type="entry name" value="Sig_transdc_His_kin-like_C"/>
</dbReference>
<dbReference type="PROSITE" id="PS50885">
    <property type="entry name" value="HAMP"/>
    <property type="match status" value="1"/>
</dbReference>
<dbReference type="InterPro" id="IPR005467">
    <property type="entry name" value="His_kinase_dom"/>
</dbReference>
<dbReference type="InterPro" id="IPR036890">
    <property type="entry name" value="HATPase_C_sf"/>
</dbReference>
<dbReference type="InterPro" id="IPR003594">
    <property type="entry name" value="HATPase_dom"/>
</dbReference>
<dbReference type="Pfam" id="PF00512">
    <property type="entry name" value="HisKA"/>
    <property type="match status" value="1"/>
</dbReference>
<dbReference type="SUPFAM" id="SSF47384">
    <property type="entry name" value="Homodimeric domain of signal transducing histidine kinase"/>
    <property type="match status" value="1"/>
</dbReference>
<dbReference type="EMBL" id="CAEZXS010000004">
    <property type="protein sequence ID" value="CAB4685238.1"/>
    <property type="molecule type" value="Genomic_DNA"/>
</dbReference>
<accession>A0A6J6NJW8</accession>
<evidence type="ECO:0000256" key="9">
    <source>
        <dbReference type="ARBA" id="ARBA00023012"/>
    </source>
</evidence>
<dbReference type="PRINTS" id="PR00344">
    <property type="entry name" value="BCTRLSENSOR"/>
</dbReference>
<evidence type="ECO:0000259" key="12">
    <source>
        <dbReference type="PROSITE" id="PS50109"/>
    </source>
</evidence>
<keyword evidence="9" id="KW-0902">Two-component regulatory system</keyword>
<protein>
    <recommendedName>
        <fullName evidence="3">histidine kinase</fullName>
        <ecNumber evidence="3">2.7.13.3</ecNumber>
    </recommendedName>
</protein>
<dbReference type="EC" id="2.7.13.3" evidence="3"/>
<evidence type="ECO:0000256" key="3">
    <source>
        <dbReference type="ARBA" id="ARBA00012438"/>
    </source>
</evidence>
<dbReference type="GO" id="GO:0000155">
    <property type="term" value="F:phosphorelay sensor kinase activity"/>
    <property type="evidence" value="ECO:0007669"/>
    <property type="project" value="InterPro"/>
</dbReference>
<dbReference type="GO" id="GO:0005886">
    <property type="term" value="C:plasma membrane"/>
    <property type="evidence" value="ECO:0007669"/>
    <property type="project" value="TreeGrafter"/>
</dbReference>
<sequence>MERGTDWPQTVAERRRVLQSVRARTTLVASLVVAIALAFASAALLVLLRDRLVAVEFSATALRSRDVAALAADGEVPDNLSFPGDDDGFTQVVSSDGRVVAATGNVAGESPQSEMRPQVGERSNEIRSELPVGDGERFAISARAVQTDDGRVTVLTGASLHAADETLRSVANFLLIGTPVLIALVALVTRQVVNRALSPVDGIQRQVTEISQMDLHKRVPEPGTGDEIDRLAQSMNQMLDRLERSSERQSRFVADAAHELRSPLASARTTLEVSAAHPSGEAMLLAAINDALLDHDRLEALLDDLLMLARLDDPSATQTMRSIDLRDVVATFIESRTDDRLGVEMSQGPVLVTGSSSQLSRVLTNVVDNALSHCRSAVELSLLSANGNAVIIVDDNGPGVPVEDRDRIFERFVRLDQARTAERGTGLGLAIVRDTVLAHHGEVELGESPLGGARVTLRLPLESRPLLTRTKT</sequence>
<gene>
    <name evidence="14" type="ORF">UFOPK2582_00077</name>
    <name evidence="15" type="ORF">UFOPK3914_00113</name>
</gene>
<dbReference type="EMBL" id="CAFBOG010000005">
    <property type="protein sequence ID" value="CAB4968642.1"/>
    <property type="molecule type" value="Genomic_DNA"/>
</dbReference>
<evidence type="ECO:0000256" key="10">
    <source>
        <dbReference type="ARBA" id="ARBA00023136"/>
    </source>
</evidence>
<comment type="subcellular location">
    <subcellularLocation>
        <location evidence="2">Membrane</location>
    </subcellularLocation>
</comment>
<comment type="catalytic activity">
    <reaction evidence="1">
        <text>ATP + protein L-histidine = ADP + protein N-phospho-L-histidine.</text>
        <dbReference type="EC" id="2.7.13.3"/>
    </reaction>
</comment>
<reference evidence="14" key="1">
    <citation type="submission" date="2020-05" db="EMBL/GenBank/DDBJ databases">
        <authorList>
            <person name="Chiriac C."/>
            <person name="Salcher M."/>
            <person name="Ghai R."/>
            <person name="Kavagutti S V."/>
        </authorList>
    </citation>
    <scope>NUCLEOTIDE SEQUENCE</scope>
</reference>
<evidence type="ECO:0000313" key="14">
    <source>
        <dbReference type="EMBL" id="CAB4685238.1"/>
    </source>
</evidence>
<dbReference type="InterPro" id="IPR036097">
    <property type="entry name" value="HisK_dim/P_sf"/>
</dbReference>
<evidence type="ECO:0000256" key="2">
    <source>
        <dbReference type="ARBA" id="ARBA00004370"/>
    </source>
</evidence>
<dbReference type="PROSITE" id="PS50109">
    <property type="entry name" value="HIS_KIN"/>
    <property type="match status" value="1"/>
</dbReference>
<dbReference type="SMART" id="SM00387">
    <property type="entry name" value="HATPase_c"/>
    <property type="match status" value="1"/>
</dbReference>
<proteinExistence type="predicted"/>
<evidence type="ECO:0000313" key="15">
    <source>
        <dbReference type="EMBL" id="CAB4968642.1"/>
    </source>
</evidence>
<evidence type="ECO:0000256" key="4">
    <source>
        <dbReference type="ARBA" id="ARBA00022553"/>
    </source>
</evidence>
<keyword evidence="10 11" id="KW-0472">Membrane</keyword>
<dbReference type="AlphaFoldDB" id="A0A6J6NJW8"/>
<keyword evidence="5" id="KW-0808">Transferase</keyword>
<dbReference type="CDD" id="cd00082">
    <property type="entry name" value="HisKA"/>
    <property type="match status" value="1"/>
</dbReference>
<keyword evidence="4" id="KW-0597">Phosphoprotein</keyword>
<evidence type="ECO:0000256" key="1">
    <source>
        <dbReference type="ARBA" id="ARBA00000085"/>
    </source>
</evidence>
<dbReference type="CDD" id="cd06225">
    <property type="entry name" value="HAMP"/>
    <property type="match status" value="1"/>
</dbReference>
<dbReference type="InterPro" id="IPR003660">
    <property type="entry name" value="HAMP_dom"/>
</dbReference>
<dbReference type="Gene3D" id="3.30.565.10">
    <property type="entry name" value="Histidine kinase-like ATPase, C-terminal domain"/>
    <property type="match status" value="1"/>
</dbReference>
<dbReference type="Pfam" id="PF02518">
    <property type="entry name" value="HATPase_c"/>
    <property type="match status" value="1"/>
</dbReference>
<dbReference type="SMART" id="SM00304">
    <property type="entry name" value="HAMP"/>
    <property type="match status" value="1"/>
</dbReference>
<dbReference type="Gene3D" id="1.10.287.130">
    <property type="match status" value="1"/>
</dbReference>
<dbReference type="SMART" id="SM00388">
    <property type="entry name" value="HisKA"/>
    <property type="match status" value="1"/>
</dbReference>
<evidence type="ECO:0000256" key="8">
    <source>
        <dbReference type="ARBA" id="ARBA00022989"/>
    </source>
</evidence>
<keyword evidence="6 11" id="KW-0812">Transmembrane</keyword>
<feature type="transmembrane region" description="Helical" evidence="11">
    <location>
        <begin position="27"/>
        <end position="48"/>
    </location>
</feature>
<feature type="domain" description="Histidine kinase" evidence="12">
    <location>
        <begin position="255"/>
        <end position="463"/>
    </location>
</feature>
<keyword evidence="8 11" id="KW-1133">Transmembrane helix</keyword>
<dbReference type="InterPro" id="IPR050428">
    <property type="entry name" value="TCS_sensor_his_kinase"/>
</dbReference>
<evidence type="ECO:0000256" key="7">
    <source>
        <dbReference type="ARBA" id="ARBA00022777"/>
    </source>
</evidence>
<evidence type="ECO:0000256" key="11">
    <source>
        <dbReference type="SAM" id="Phobius"/>
    </source>
</evidence>